<sequence>IDSTVHSRIKHRGSKLLNCKLLRKVHLYSRSLYTVAQRFSRMLSLATICCRGTFSSVSSPVLYIRTILRYLYL</sequence>
<dbReference type="Ensembl" id="ENSDLAT00005083941.1">
    <property type="protein sequence ID" value="ENSDLAP00005063418.1"/>
    <property type="gene ID" value="ENSDLAG00005032613.1"/>
</dbReference>
<keyword evidence="2" id="KW-1185">Reference proteome</keyword>
<dbReference type="AlphaFoldDB" id="A0A8P4FV56"/>
<reference evidence="1" key="1">
    <citation type="submission" date="2025-08" db="UniProtKB">
        <authorList>
            <consortium name="Ensembl"/>
        </authorList>
    </citation>
    <scope>IDENTIFICATION</scope>
</reference>
<reference evidence="1" key="2">
    <citation type="submission" date="2025-09" db="UniProtKB">
        <authorList>
            <consortium name="Ensembl"/>
        </authorList>
    </citation>
    <scope>IDENTIFICATION</scope>
</reference>
<name>A0A8P4FV56_DICLA</name>
<organism evidence="1 2">
    <name type="scientific">Dicentrarchus labrax</name>
    <name type="common">European seabass</name>
    <name type="synonym">Morone labrax</name>
    <dbReference type="NCBI Taxonomy" id="13489"/>
    <lineage>
        <taxon>Eukaryota</taxon>
        <taxon>Metazoa</taxon>
        <taxon>Chordata</taxon>
        <taxon>Craniata</taxon>
        <taxon>Vertebrata</taxon>
        <taxon>Euteleostomi</taxon>
        <taxon>Actinopterygii</taxon>
        <taxon>Neopterygii</taxon>
        <taxon>Teleostei</taxon>
        <taxon>Neoteleostei</taxon>
        <taxon>Acanthomorphata</taxon>
        <taxon>Eupercaria</taxon>
        <taxon>Moronidae</taxon>
        <taxon>Dicentrarchus</taxon>
    </lineage>
</organism>
<protein>
    <submittedName>
        <fullName evidence="1">Uncharacterized protein</fullName>
    </submittedName>
</protein>
<proteinExistence type="predicted"/>
<evidence type="ECO:0000313" key="2">
    <source>
        <dbReference type="Proteomes" id="UP000694389"/>
    </source>
</evidence>
<accession>A0A8P4FV56</accession>
<evidence type="ECO:0000313" key="1">
    <source>
        <dbReference type="Ensembl" id="ENSDLAP00005063418.1"/>
    </source>
</evidence>
<dbReference type="Proteomes" id="UP000694389">
    <property type="component" value="Unassembled WGS sequence"/>
</dbReference>